<dbReference type="InterPro" id="IPR013721">
    <property type="entry name" value="STAG"/>
</dbReference>
<dbReference type="eggNOG" id="ENOG502RSXX">
    <property type="taxonomic scope" value="Eukaryota"/>
</dbReference>
<sequence>MAKGVFEPDLEVCEMIDESDSTEDSDDEDYELGDNLFSKASSKVSKPKSSTTKKYNFKLLRKKLGSVSRKTKRKLDVHRETKDDTLSPPNTSRLFQIVIARKHARLSSCLQRTYLSLASDDKFVTIAEVLSFVCECAGFKPNLVNRRYLSTDSEKKDSQSGTISSEITLDNFGWDSFRNCYLSLPSSVTYEDVLRYRDKPDPEDEAIYGKNINSEDCDSISSLFYNMSNYRIRNLTKMLEGKEGWMIDLGSVGFVRFCEFFNELVLQAETQYFKDLLELIQWVLALSLCPYRPIRLLSCVACNEMVSSLLAKLDTLRKDQVVLKKQLQVEAELDKRMSGRLGKSAVSLSGSTLELYKRLTLVNTTCKVVSSFVKATFSINYSSKLFDVSQDIRMLSAYYMVVHYLINPSMYEHSLYVELVGRFVLNQDENLVLLLKYLLVYRGRIGHKVVDKLLAIYPNARGEANELIEFILLKFLNEENKGESDGGSATRKEAVSKSDEIEADEVSRTKNKVAEKLLNDDFVYESVINRNSVYFCSLFLSTHFPSYRFTVTFNLNLAQIKSRFGYLMNEKNKAYNNHVYTYTRVGSEDGGGQKDEEEEEVRKMKLLCKLLSKHQRRARFKKFLNNMVLSLMKLDFFSWSLSGIKFRNYSRLATVLECQGVYNQVLLAVTDNVGVKAREGAESAFENHEEERVRSMEDFVKNSHEVYRLNKNSTSNLSCIFGIYRNLLKHKPGRVHKLADLIISKLNYILEHADLTSKAINILSSMLTDGSGLLEVERRRISGAERSREVGSETESISSLERYKAKINSVFKSNVVKLVKHIESGFGEDELVGGYKGSKSVTNHSLSTREETQNVKLVIFALNQFLTAFNFVTLSSNDILTIYNLLEKERVDERLSDDRVVRMFRRSGLYWELLILYYLVYEHVIYNTVSDGKYQFERLDELGHKLLCLMLNAANFRKSRRMFVALSSAFNVMKLSNSGFLHRKGGLKLEEGVVDHLERCIMHLLEEAYRTREGGQGKESRDGQFKRKERTLSLENDGGISVNYKYYFDEECLRHLTPVYIAESLIYQCVKTLNSELFNSNMSVALVVSSCGGVERLRKASLKYLEILNRLDLWLFNLVTLHTMFTLYELSENVLLERVVSTFNSFQNERYHQAIYHAMQYINKSQSNEKFLRYLTMMAVSNVSVRSRLLRCIRVNATTGTRRYNVVKIIARILRSVDMDDRSFNSNLLFLRRSLDAKAVERLCRLVERSIQQGAKATRTTEKSAQGPLVAEPLGSTQLPPAESQALKRTKVSSRSTLDDTTLVPDDCGSFNDNTTDGAPMDEDGNFENDDNEFLITNDGDTVKQPLAPSVGIRNKIPPIELRDDELDLSDIQGVDEYEPVFDSLSEGEDAEPPKSSCVPSQRLKP</sequence>
<keyword evidence="4" id="KW-1185">Reference proteome</keyword>
<reference evidence="3 4" key="1">
    <citation type="journal article" date="2012" name="MBio">
        <title>Comparative genome analysis of three eukaryotic parasites with differing abilities to transform leukocytes reveals key mediators of Theileria-induced leukocyte transformation.</title>
        <authorList>
            <person name="Hayashida K."/>
            <person name="Hara Y."/>
            <person name="Abe T."/>
            <person name="Yamasaki C."/>
            <person name="Toyoda A."/>
            <person name="Kosuge T."/>
            <person name="Suzuki Y."/>
            <person name="Sato Y."/>
            <person name="Kawashima S."/>
            <person name="Katayama T."/>
            <person name="Wakaguri H."/>
            <person name="Inoue N."/>
            <person name="Homma K."/>
            <person name="Tada-Umezaki M."/>
            <person name="Yagi Y."/>
            <person name="Fujii Y."/>
            <person name="Habara T."/>
            <person name="Kanehisa M."/>
            <person name="Watanabe H."/>
            <person name="Ito K."/>
            <person name="Gojobori T."/>
            <person name="Sugawara H."/>
            <person name="Imanishi T."/>
            <person name="Weir W."/>
            <person name="Gardner M."/>
            <person name="Pain A."/>
            <person name="Shiels B."/>
            <person name="Hattori M."/>
            <person name="Nene V."/>
            <person name="Sugimoto C."/>
        </authorList>
    </citation>
    <scope>NUCLEOTIDE SEQUENCE [LARGE SCALE GENOMIC DNA]</scope>
    <source>
        <strain evidence="3 4">Shintoku</strain>
    </source>
</reference>
<evidence type="ECO:0000256" key="1">
    <source>
        <dbReference type="SAM" id="MobiDB-lite"/>
    </source>
</evidence>
<dbReference type="RefSeq" id="XP_009692620.1">
    <property type="nucleotide sequence ID" value="XM_009694325.1"/>
</dbReference>
<accession>J7MEZ2</accession>
<feature type="region of interest" description="Disordered" evidence="1">
    <location>
        <begin position="481"/>
        <end position="503"/>
    </location>
</feature>
<evidence type="ECO:0000313" key="3">
    <source>
        <dbReference type="EMBL" id="BAM42319.1"/>
    </source>
</evidence>
<dbReference type="Pfam" id="PF08514">
    <property type="entry name" value="STAG"/>
    <property type="match status" value="1"/>
</dbReference>
<feature type="region of interest" description="Disordered" evidence="1">
    <location>
        <begin position="1291"/>
        <end position="1320"/>
    </location>
</feature>
<protein>
    <recommendedName>
        <fullName evidence="2">STAG domain-containing protein</fullName>
    </recommendedName>
</protein>
<dbReference type="Proteomes" id="UP000003786">
    <property type="component" value="Chromosome 4"/>
</dbReference>
<feature type="region of interest" description="Disordered" evidence="1">
    <location>
        <begin position="1365"/>
        <end position="1406"/>
    </location>
</feature>
<name>J7MEZ2_THEOR</name>
<feature type="compositionally biased region" description="Acidic residues" evidence="1">
    <location>
        <begin position="1365"/>
        <end position="1391"/>
    </location>
</feature>
<organism evidence="3 4">
    <name type="scientific">Theileria orientalis strain Shintoku</name>
    <dbReference type="NCBI Taxonomy" id="869250"/>
    <lineage>
        <taxon>Eukaryota</taxon>
        <taxon>Sar</taxon>
        <taxon>Alveolata</taxon>
        <taxon>Apicomplexa</taxon>
        <taxon>Aconoidasida</taxon>
        <taxon>Piroplasmida</taxon>
        <taxon>Theileriidae</taxon>
        <taxon>Theileria</taxon>
    </lineage>
</organism>
<feature type="region of interest" description="Disordered" evidence="1">
    <location>
        <begin position="1254"/>
        <end position="1279"/>
    </location>
</feature>
<dbReference type="GeneID" id="20716734"/>
<dbReference type="STRING" id="869250.J7MEZ2"/>
<dbReference type="EMBL" id="AP011949">
    <property type="protein sequence ID" value="BAM42319.1"/>
    <property type="molecule type" value="Genomic_DNA"/>
</dbReference>
<dbReference type="KEGG" id="tot:TOT_040000687"/>
<gene>
    <name evidence="3" type="ORF">TOT_040000687</name>
</gene>
<proteinExistence type="predicted"/>
<evidence type="ECO:0000313" key="4">
    <source>
        <dbReference type="Proteomes" id="UP000003786"/>
    </source>
</evidence>
<dbReference type="OrthoDB" id="361720at2759"/>
<evidence type="ECO:0000259" key="2">
    <source>
        <dbReference type="Pfam" id="PF08514"/>
    </source>
</evidence>
<dbReference type="OMA" id="CEFFNEL"/>
<dbReference type="VEuPathDB" id="PiroplasmaDB:TOT_040000687"/>
<feature type="domain" description="STAG" evidence="2">
    <location>
        <begin position="256"/>
        <end position="339"/>
    </location>
</feature>